<evidence type="ECO:0000259" key="1">
    <source>
        <dbReference type="Pfam" id="PF12728"/>
    </source>
</evidence>
<dbReference type="NCBIfam" id="TIGR01764">
    <property type="entry name" value="excise"/>
    <property type="match status" value="1"/>
</dbReference>
<name>D8P824_9BACT</name>
<dbReference type="InterPro" id="IPR009061">
    <property type="entry name" value="DNA-bd_dom_put_sf"/>
</dbReference>
<dbReference type="OrthoDB" id="271159at2"/>
<dbReference type="InterPro" id="IPR041657">
    <property type="entry name" value="HTH_17"/>
</dbReference>
<gene>
    <name evidence="2" type="ORF">NIDE3987</name>
</gene>
<dbReference type="InterPro" id="IPR010093">
    <property type="entry name" value="SinI_DNA-bd"/>
</dbReference>
<accession>D8P824</accession>
<dbReference type="GO" id="GO:0003677">
    <property type="term" value="F:DNA binding"/>
    <property type="evidence" value="ECO:0007669"/>
    <property type="project" value="InterPro"/>
</dbReference>
<proteinExistence type="predicted"/>
<evidence type="ECO:0000313" key="2">
    <source>
        <dbReference type="EMBL" id="CBK43656.1"/>
    </source>
</evidence>
<dbReference type="HOGENOM" id="CLU_2951724_0_0_0"/>
<evidence type="ECO:0000313" key="3">
    <source>
        <dbReference type="Proteomes" id="UP000001660"/>
    </source>
</evidence>
<reference evidence="2 3" key="1">
    <citation type="journal article" date="2010" name="Proc. Natl. Acad. Sci. U.S.A.">
        <title>A Nitrospira metagenome illuminates the physiology and evolution of globally important nitrite-oxidizing bacteria.</title>
        <authorList>
            <person name="Lucker S."/>
            <person name="Wagner M."/>
            <person name="Maixner F."/>
            <person name="Pelletier E."/>
            <person name="Koch H."/>
            <person name="Vacherie B."/>
            <person name="Rattei T."/>
            <person name="Sinninghe Damste J."/>
            <person name="Spieck E."/>
            <person name="Le Paslier D."/>
            <person name="Daims H."/>
        </authorList>
    </citation>
    <scope>NUCLEOTIDE SEQUENCE [LARGE SCALE GENOMIC DNA]</scope>
</reference>
<dbReference type="CDD" id="cd04762">
    <property type="entry name" value="HTH_MerR-trunc"/>
    <property type="match status" value="1"/>
</dbReference>
<dbReference type="SUPFAM" id="SSF46955">
    <property type="entry name" value="Putative DNA-binding domain"/>
    <property type="match status" value="1"/>
</dbReference>
<keyword evidence="3" id="KW-1185">Reference proteome</keyword>
<dbReference type="EMBL" id="FP929003">
    <property type="protein sequence ID" value="CBK43656.1"/>
    <property type="molecule type" value="Genomic_DNA"/>
</dbReference>
<dbReference type="Pfam" id="PF12728">
    <property type="entry name" value="HTH_17"/>
    <property type="match status" value="1"/>
</dbReference>
<sequence length="59" mass="6669">MYDTALLLQKPNLRIDEAAALLGVHHNTIRRWIDEGKLTGVRMADGHRRVATASILEFL</sequence>
<dbReference type="Gene3D" id="1.10.1660.10">
    <property type="match status" value="1"/>
</dbReference>
<protein>
    <submittedName>
        <fullName evidence="2">Putative Phage terminase, subunit Nu1</fullName>
    </submittedName>
</protein>
<feature type="domain" description="Helix-turn-helix" evidence="1">
    <location>
        <begin position="13"/>
        <end position="59"/>
    </location>
</feature>
<dbReference type="KEGG" id="nde:NIDE3987"/>
<dbReference type="AlphaFoldDB" id="D8P824"/>
<organism evidence="2 3">
    <name type="scientific">Nitrospira defluvii</name>
    <dbReference type="NCBI Taxonomy" id="330214"/>
    <lineage>
        <taxon>Bacteria</taxon>
        <taxon>Pseudomonadati</taxon>
        <taxon>Nitrospirota</taxon>
        <taxon>Nitrospiria</taxon>
        <taxon>Nitrospirales</taxon>
        <taxon>Nitrospiraceae</taxon>
        <taxon>Nitrospira</taxon>
    </lineage>
</organism>
<dbReference type="Proteomes" id="UP000001660">
    <property type="component" value="Chromosome"/>
</dbReference>
<dbReference type="eggNOG" id="COG2452">
    <property type="taxonomic scope" value="Bacteria"/>
</dbReference>